<dbReference type="SUPFAM" id="SSF51445">
    <property type="entry name" value="(Trans)glycosidases"/>
    <property type="match status" value="1"/>
</dbReference>
<dbReference type="Gene3D" id="3.20.20.80">
    <property type="entry name" value="Glycosidases"/>
    <property type="match status" value="1"/>
</dbReference>
<dbReference type="PANTHER" id="PTHR43405:SF1">
    <property type="entry name" value="GLYCOSYL HYDROLASE DIGH"/>
    <property type="match status" value="1"/>
</dbReference>
<keyword evidence="1" id="KW-0732">Signal</keyword>
<name>K1URM0_9ZZZZ</name>
<organism evidence="3">
    <name type="scientific">human gut metagenome</name>
    <dbReference type="NCBI Taxonomy" id="408170"/>
    <lineage>
        <taxon>unclassified sequences</taxon>
        <taxon>metagenomes</taxon>
        <taxon>organismal metagenomes</taxon>
    </lineage>
</organism>
<dbReference type="InterPro" id="IPR003790">
    <property type="entry name" value="GHL10"/>
</dbReference>
<evidence type="ECO:0000256" key="1">
    <source>
        <dbReference type="ARBA" id="ARBA00022729"/>
    </source>
</evidence>
<dbReference type="AlphaFoldDB" id="K1URM0"/>
<feature type="non-terminal residue" evidence="3">
    <location>
        <position position="1"/>
    </location>
</feature>
<proteinExistence type="predicted"/>
<accession>K1URM0</accession>
<evidence type="ECO:0000259" key="2">
    <source>
        <dbReference type="Pfam" id="PF02638"/>
    </source>
</evidence>
<gene>
    <name evidence="3" type="ORF">LEA_05889</name>
</gene>
<comment type="caution">
    <text evidence="3">The sequence shown here is derived from an EMBL/GenBank/DDBJ whole genome shotgun (WGS) entry which is preliminary data.</text>
</comment>
<protein>
    <submittedName>
        <fullName evidence="3">Protein containing DUF187</fullName>
    </submittedName>
</protein>
<dbReference type="PANTHER" id="PTHR43405">
    <property type="entry name" value="GLYCOSYL HYDROLASE DIGH"/>
    <property type="match status" value="1"/>
</dbReference>
<dbReference type="Pfam" id="PF02638">
    <property type="entry name" value="GHL10"/>
    <property type="match status" value="1"/>
</dbReference>
<evidence type="ECO:0000313" key="3">
    <source>
        <dbReference type="EMBL" id="EKC74111.1"/>
    </source>
</evidence>
<dbReference type="InterPro" id="IPR052177">
    <property type="entry name" value="Divisome_Glycosyl_Hydrolase"/>
</dbReference>
<reference evidence="3" key="1">
    <citation type="journal article" date="2013" name="Environ. Microbiol.">
        <title>Microbiota from the distal guts of lean and obese adolescents exhibit partial functional redundancy besides clear differences in community structure.</title>
        <authorList>
            <person name="Ferrer M."/>
            <person name="Ruiz A."/>
            <person name="Lanza F."/>
            <person name="Haange S.B."/>
            <person name="Oberbach A."/>
            <person name="Till H."/>
            <person name="Bargiela R."/>
            <person name="Campoy C."/>
            <person name="Segura M.T."/>
            <person name="Richter M."/>
            <person name="von Bergen M."/>
            <person name="Seifert J."/>
            <person name="Suarez A."/>
        </authorList>
    </citation>
    <scope>NUCLEOTIDE SEQUENCE</scope>
</reference>
<dbReference type="EMBL" id="AJWY01003843">
    <property type="protein sequence ID" value="EKC74111.1"/>
    <property type="molecule type" value="Genomic_DNA"/>
</dbReference>
<sequence>EPRLSSARKAPALLHPNWVKHTATGLYLDPASTKVQQYLADSIRELCTNYAIDGIHFDDYFYPTTAPDFDADSYAASGSTLSLADWRRQNVNDLMRACYAAAHAFNVRFGVSPQGTLSGCRDGQYSDAALWLAKPGYCDYLIPQLYWGLNYRKNGSDALSLGRLAAEWL</sequence>
<dbReference type="InterPro" id="IPR017853">
    <property type="entry name" value="GH"/>
</dbReference>
<feature type="domain" description="Glycosyl hydrolase-like 10" evidence="2">
    <location>
        <begin position="15"/>
        <end position="148"/>
    </location>
</feature>
<feature type="non-terminal residue" evidence="3">
    <location>
        <position position="169"/>
    </location>
</feature>